<gene>
    <name evidence="3" type="ORF">RFI_03826</name>
</gene>
<dbReference type="GO" id="GO:0004040">
    <property type="term" value="F:amidase activity"/>
    <property type="evidence" value="ECO:0007669"/>
    <property type="project" value="TreeGrafter"/>
</dbReference>
<evidence type="ECO:0000256" key="1">
    <source>
        <dbReference type="SAM" id="Phobius"/>
    </source>
</evidence>
<organism evidence="3 4">
    <name type="scientific">Reticulomyxa filosa</name>
    <dbReference type="NCBI Taxonomy" id="46433"/>
    <lineage>
        <taxon>Eukaryota</taxon>
        <taxon>Sar</taxon>
        <taxon>Rhizaria</taxon>
        <taxon>Retaria</taxon>
        <taxon>Foraminifera</taxon>
        <taxon>Monothalamids</taxon>
        <taxon>Reticulomyxidae</taxon>
        <taxon>Reticulomyxa</taxon>
    </lineage>
</organism>
<dbReference type="InterPro" id="IPR036928">
    <property type="entry name" value="AS_sf"/>
</dbReference>
<reference evidence="3 4" key="1">
    <citation type="journal article" date="2013" name="Curr. Biol.">
        <title>The Genome of the Foraminiferan Reticulomyxa filosa.</title>
        <authorList>
            <person name="Glockner G."/>
            <person name="Hulsmann N."/>
            <person name="Schleicher M."/>
            <person name="Noegel A.A."/>
            <person name="Eichinger L."/>
            <person name="Gallinger C."/>
            <person name="Pawlowski J."/>
            <person name="Sierra R."/>
            <person name="Euteneuer U."/>
            <person name="Pillet L."/>
            <person name="Moustafa A."/>
            <person name="Platzer M."/>
            <person name="Groth M."/>
            <person name="Szafranski K."/>
            <person name="Schliwa M."/>
        </authorList>
    </citation>
    <scope>NUCLEOTIDE SEQUENCE [LARGE SCALE GENOMIC DNA]</scope>
</reference>
<dbReference type="AlphaFoldDB" id="X6P5B4"/>
<dbReference type="Proteomes" id="UP000023152">
    <property type="component" value="Unassembled WGS sequence"/>
</dbReference>
<dbReference type="OrthoDB" id="6428749at2759"/>
<dbReference type="Gene3D" id="3.90.1300.10">
    <property type="entry name" value="Amidase signature (AS) domain"/>
    <property type="match status" value="1"/>
</dbReference>
<comment type="caution">
    <text evidence="3">The sequence shown here is derived from an EMBL/GenBank/DDBJ whole genome shotgun (WGS) entry which is preliminary data.</text>
</comment>
<keyword evidence="1" id="KW-0472">Membrane</keyword>
<keyword evidence="1" id="KW-1133">Transmembrane helix</keyword>
<evidence type="ECO:0000313" key="4">
    <source>
        <dbReference type="Proteomes" id="UP000023152"/>
    </source>
</evidence>
<dbReference type="SUPFAM" id="SSF75304">
    <property type="entry name" value="Amidase signature (AS) enzymes"/>
    <property type="match status" value="1"/>
</dbReference>
<keyword evidence="4" id="KW-1185">Reference proteome</keyword>
<dbReference type="GO" id="GO:0009062">
    <property type="term" value="P:fatty acid catabolic process"/>
    <property type="evidence" value="ECO:0007669"/>
    <property type="project" value="TreeGrafter"/>
</dbReference>
<dbReference type="PANTHER" id="PTHR45847">
    <property type="entry name" value="FATTY ACID AMIDE HYDROLASE"/>
    <property type="match status" value="1"/>
</dbReference>
<evidence type="ECO:0000259" key="2">
    <source>
        <dbReference type="Pfam" id="PF01425"/>
    </source>
</evidence>
<feature type="transmembrane region" description="Helical" evidence="1">
    <location>
        <begin position="244"/>
        <end position="265"/>
    </location>
</feature>
<feature type="domain" description="Amidase" evidence="2">
    <location>
        <begin position="10"/>
        <end position="86"/>
    </location>
</feature>
<evidence type="ECO:0000313" key="3">
    <source>
        <dbReference type="EMBL" id="ETO33284.1"/>
    </source>
</evidence>
<feature type="transmembrane region" description="Helical" evidence="1">
    <location>
        <begin position="90"/>
        <end position="108"/>
    </location>
</feature>
<accession>X6P5B4</accession>
<dbReference type="EMBL" id="ASPP01003523">
    <property type="protein sequence ID" value="ETO33284.1"/>
    <property type="molecule type" value="Genomic_DNA"/>
</dbReference>
<dbReference type="InterPro" id="IPR023631">
    <property type="entry name" value="Amidase_dom"/>
</dbReference>
<keyword evidence="1" id="KW-0812">Transmembrane</keyword>
<proteinExistence type="predicted"/>
<name>X6P5B4_RETFI</name>
<sequence length="268" mass="30740">MYTFSGKKKRSAFGPMCRYVDDIVAMMKVLWSKEASILDAHMPPLPFREEIFKSKKKLKIGYLINDGYITPVPTVQRAMEETIGYIAKDLGFVFVLFFLMKNVICWIIKASIIARRPELFEPYDSLGEFATVNYFAYTGAAGDMVEYTDALQGEYLVDGFKTAYLGATLPNALRPLVSTLFALAGEKRKSVFVRLGRSGGITVKEERQVNYDMDQFRYRFWQLMNEENIDLIISPVSAFPNTKFLLVDLFYFCCPINASFFYILFHST</sequence>
<protein>
    <recommendedName>
        <fullName evidence="2">Amidase domain-containing protein</fullName>
    </recommendedName>
</protein>
<dbReference type="GO" id="GO:0017064">
    <property type="term" value="F:fatty acid amide hydrolase activity"/>
    <property type="evidence" value="ECO:0007669"/>
    <property type="project" value="TreeGrafter"/>
</dbReference>
<dbReference type="Pfam" id="PF01425">
    <property type="entry name" value="Amidase"/>
    <property type="match status" value="1"/>
</dbReference>
<dbReference type="PANTHER" id="PTHR45847:SF6">
    <property type="entry name" value="FATTY ACID AMIDE HYDROLASE"/>
    <property type="match status" value="1"/>
</dbReference>
<dbReference type="InterPro" id="IPR052096">
    <property type="entry name" value="Endocannabinoid_amidase"/>
</dbReference>